<comment type="cofactor">
    <cofactor evidence="1">
        <name>FAD</name>
        <dbReference type="ChEBI" id="CHEBI:57692"/>
    </cofactor>
</comment>
<evidence type="ECO:0000256" key="2">
    <source>
        <dbReference type="ARBA" id="ARBA00011355"/>
    </source>
</evidence>
<reference evidence="5" key="2">
    <citation type="journal article" date="2021" name="PeerJ">
        <title>Extensive microbial diversity within the chicken gut microbiome revealed by metagenomics and culture.</title>
        <authorList>
            <person name="Gilroy R."/>
            <person name="Ravi A."/>
            <person name="Getino M."/>
            <person name="Pursley I."/>
            <person name="Horton D.L."/>
            <person name="Alikhan N.F."/>
            <person name="Baker D."/>
            <person name="Gharbi K."/>
            <person name="Hall N."/>
            <person name="Watson M."/>
            <person name="Adriaenssens E.M."/>
            <person name="Foster-Nyarko E."/>
            <person name="Jarju S."/>
            <person name="Secka A."/>
            <person name="Antonio M."/>
            <person name="Oren A."/>
            <person name="Chaudhuri R.R."/>
            <person name="La Ragione R."/>
            <person name="Hildebrand F."/>
            <person name="Pallen M.J."/>
        </authorList>
    </citation>
    <scope>NUCLEOTIDE SEQUENCE</scope>
    <source>
        <strain evidence="5">ChiGjej1B1-24693</strain>
    </source>
</reference>
<evidence type="ECO:0000313" key="5">
    <source>
        <dbReference type="EMBL" id="HIT74801.1"/>
    </source>
</evidence>
<comment type="subunit">
    <text evidence="2">Heterodimer of an alpha and a beta subunit.</text>
</comment>
<dbReference type="InterPro" id="IPR014730">
    <property type="entry name" value="ETF_a/b_N"/>
</dbReference>
<dbReference type="EMBL" id="DVLP01000129">
    <property type="protein sequence ID" value="HIT74801.1"/>
    <property type="molecule type" value="Genomic_DNA"/>
</dbReference>
<dbReference type="InterPro" id="IPR014729">
    <property type="entry name" value="Rossmann-like_a/b/a_fold"/>
</dbReference>
<accession>A0A9D1GVZ4</accession>
<sequence>MSTVLVLVDHHDGAVTTHSTEILTLARHLGEPIAVAFGTRADKVAPTVGEYGVGTVVTVTDPPIDRALTAPLAEALAQIVGRYGAA</sequence>
<dbReference type="Proteomes" id="UP000886842">
    <property type="component" value="Unassembled WGS sequence"/>
</dbReference>
<comment type="function">
    <text evidence="3">The electron transfer flavoprotein serves as a specific electron acceptor for other dehydrogenases. It transfers the electrons to the main respiratory chain via ETF-ubiquinone oxidoreductase (ETF dehydrogenase).</text>
</comment>
<feature type="non-terminal residue" evidence="5">
    <location>
        <position position="86"/>
    </location>
</feature>
<dbReference type="SUPFAM" id="SSF52402">
    <property type="entry name" value="Adenine nucleotide alpha hydrolases-like"/>
    <property type="match status" value="1"/>
</dbReference>
<dbReference type="AlphaFoldDB" id="A0A9D1GVZ4"/>
<name>A0A9D1GVZ4_9ACTN</name>
<feature type="domain" description="Electron transfer flavoprotein alpha/beta-subunit N-terminal" evidence="4">
    <location>
        <begin position="4"/>
        <end position="84"/>
    </location>
</feature>
<organism evidence="5 6">
    <name type="scientific">Candidatus Avipropionibacterium avicola</name>
    <dbReference type="NCBI Taxonomy" id="2840701"/>
    <lineage>
        <taxon>Bacteria</taxon>
        <taxon>Bacillati</taxon>
        <taxon>Actinomycetota</taxon>
        <taxon>Actinomycetes</taxon>
        <taxon>Propionibacteriales</taxon>
        <taxon>Propionibacteriaceae</taxon>
        <taxon>Propionibacteriaceae incertae sedis</taxon>
        <taxon>Candidatus Avipropionibacterium</taxon>
    </lineage>
</organism>
<evidence type="ECO:0000256" key="1">
    <source>
        <dbReference type="ARBA" id="ARBA00001974"/>
    </source>
</evidence>
<evidence type="ECO:0000313" key="6">
    <source>
        <dbReference type="Proteomes" id="UP000886842"/>
    </source>
</evidence>
<proteinExistence type="predicted"/>
<evidence type="ECO:0000259" key="4">
    <source>
        <dbReference type="Pfam" id="PF01012"/>
    </source>
</evidence>
<protein>
    <submittedName>
        <fullName evidence="5">Electron transfer flavoprotein subunit alpha/FixB family protein</fullName>
    </submittedName>
</protein>
<comment type="caution">
    <text evidence="5">The sequence shown here is derived from an EMBL/GenBank/DDBJ whole genome shotgun (WGS) entry which is preliminary data.</text>
</comment>
<reference evidence="5" key="1">
    <citation type="submission" date="2020-10" db="EMBL/GenBank/DDBJ databases">
        <authorList>
            <person name="Gilroy R."/>
        </authorList>
    </citation>
    <scope>NUCLEOTIDE SEQUENCE</scope>
    <source>
        <strain evidence="5">ChiGjej1B1-24693</strain>
    </source>
</reference>
<gene>
    <name evidence="5" type="ORF">IAA98_04380</name>
</gene>
<evidence type="ECO:0000256" key="3">
    <source>
        <dbReference type="ARBA" id="ARBA00025649"/>
    </source>
</evidence>
<dbReference type="Pfam" id="PF01012">
    <property type="entry name" value="ETF"/>
    <property type="match status" value="1"/>
</dbReference>
<dbReference type="Gene3D" id="3.40.50.620">
    <property type="entry name" value="HUPs"/>
    <property type="match status" value="1"/>
</dbReference>